<dbReference type="Gene3D" id="2.120.10.30">
    <property type="entry name" value="TolB, C-terminal domain"/>
    <property type="match status" value="2"/>
</dbReference>
<feature type="domain" description="IPT/TIG" evidence="3">
    <location>
        <begin position="45"/>
        <end position="123"/>
    </location>
</feature>
<dbReference type="PANTHER" id="PTHR46769:SF2">
    <property type="entry name" value="FIBROCYSTIN-L ISOFORM 2 PRECURSOR-RELATED"/>
    <property type="match status" value="1"/>
</dbReference>
<reference evidence="5" key="1">
    <citation type="journal article" date="2019" name="Int. J. Syst. Evol. Microbiol.">
        <title>The Global Catalogue of Microorganisms (GCM) 10K type strain sequencing project: providing services to taxonomists for standard genome sequencing and annotation.</title>
        <authorList>
            <consortium name="The Broad Institute Genomics Platform"/>
            <consortium name="The Broad Institute Genome Sequencing Center for Infectious Disease"/>
            <person name="Wu L."/>
            <person name="Ma J."/>
        </authorList>
    </citation>
    <scope>NUCLEOTIDE SEQUENCE [LARGE SCALE GENOMIC DNA]</scope>
    <source>
        <strain evidence="5">KCTC 52298</strain>
    </source>
</reference>
<dbReference type="EMBL" id="JBHULD010000018">
    <property type="protein sequence ID" value="MFD2556523.1"/>
    <property type="molecule type" value="Genomic_DNA"/>
</dbReference>
<keyword evidence="5" id="KW-1185">Reference proteome</keyword>
<dbReference type="PROSITE" id="PS51257">
    <property type="entry name" value="PROKAR_LIPOPROTEIN"/>
    <property type="match status" value="1"/>
</dbReference>
<feature type="domain" description="IPT/TIG" evidence="3">
    <location>
        <begin position="205"/>
        <end position="283"/>
    </location>
</feature>
<dbReference type="SMART" id="SM00429">
    <property type="entry name" value="IPT"/>
    <property type="match status" value="5"/>
</dbReference>
<dbReference type="Gene3D" id="2.60.40.10">
    <property type="entry name" value="Immunoglobulins"/>
    <property type="match status" value="5"/>
</dbReference>
<evidence type="ECO:0000256" key="2">
    <source>
        <dbReference type="SAM" id="Phobius"/>
    </source>
</evidence>
<feature type="domain" description="IPT/TIG" evidence="3">
    <location>
        <begin position="285"/>
        <end position="365"/>
    </location>
</feature>
<accession>A0ABW5L6X7</accession>
<evidence type="ECO:0000313" key="5">
    <source>
        <dbReference type="Proteomes" id="UP001597440"/>
    </source>
</evidence>
<dbReference type="InterPro" id="IPR013783">
    <property type="entry name" value="Ig-like_fold"/>
</dbReference>
<gene>
    <name evidence="4" type="ORF">ACFSQW_19155</name>
</gene>
<dbReference type="InterPro" id="IPR052387">
    <property type="entry name" value="Fibrocystin"/>
</dbReference>
<keyword evidence="2" id="KW-0472">Membrane</keyword>
<keyword evidence="2" id="KW-0812">Transmembrane</keyword>
<protein>
    <submittedName>
        <fullName evidence="4">IPT/TIG domain-containing protein</fullName>
    </submittedName>
</protein>
<comment type="caution">
    <text evidence="4">The sequence shown here is derived from an EMBL/GenBank/DDBJ whole genome shotgun (WGS) entry which is preliminary data.</text>
</comment>
<keyword evidence="2" id="KW-1133">Transmembrane helix</keyword>
<feature type="domain" description="IPT/TIG" evidence="3">
    <location>
        <begin position="124"/>
        <end position="204"/>
    </location>
</feature>
<dbReference type="InterPro" id="IPR011042">
    <property type="entry name" value="6-blade_b-propeller_TolB-like"/>
</dbReference>
<dbReference type="CDD" id="cd00603">
    <property type="entry name" value="IPT_PCSR"/>
    <property type="match status" value="4"/>
</dbReference>
<dbReference type="SUPFAM" id="SSF101898">
    <property type="entry name" value="NHL repeat"/>
    <property type="match status" value="1"/>
</dbReference>
<feature type="domain" description="IPT/TIG" evidence="3">
    <location>
        <begin position="366"/>
        <end position="445"/>
    </location>
</feature>
<evidence type="ECO:0000256" key="1">
    <source>
        <dbReference type="ARBA" id="ARBA00022729"/>
    </source>
</evidence>
<dbReference type="Proteomes" id="UP001597440">
    <property type="component" value="Unassembled WGS sequence"/>
</dbReference>
<sequence length="748" mass="79875">MKTTTLSYNTTTYRTCYHLWFLLVAVGCFVLSCKKEESRSAGPKNPIVESFYPNSGNEGTLVTLLGKDLDAEKVEVYFAGTKAELFTTKEEELVVQAPKGGKSGMILLTVGDKRIEVGNYTYQALSIHGLSPSNGTAGSHVRISGTGFSSIKEPAKAYVNEKEAIVISVSDTVMVAQVPKDAGTGAVLVRVNGMESTGPIFTYQTIEDIKPRTGGVGTRVTVKGTGFNADLSQISADINGSAATLVSSSDTEIVLTVPQGTESGPLSVTINGQRITGPDFTMVPPPSIEVVSPLSAPPGTEIAIKGLNFSTILDENKVLVNGKEVTLSSVSFSEIKFILPGGIGAGDLVLHVNGQTVVGPKFTEQNLGIQSVSPDNGLAGTEVTIKGIGFGTDVNQNQVYFNGVQAQILSSTATEIRAIAPASLSTGQLQVHSNGLVANAPNLFRRAGIITIAGGPNTSVFDFQSRHGSLAVDSKGNIYVAECVNNVIKKVSPNGQVSLFAGSSTGKKGYANGAREKALFNMGYSEARLWIDQQDNLYIAEKNNSAIRVIRANSEIVETYIEGTGTENVLLVENGDFYALRDNGQLYHIPKATGNRVEMNLISSNNYNTYIADRRFAIGPNNFLYRLTDDYDAFFNLPSGIVGSYSDFGYRDGIGENALLGFKLGAIIKSGPQELLVLDGFINGAIRKVNTATREVSTVLKFADNTFRDGTLHNAGGATNQADMYVTKDGTIYLLDTRNQAIRKIFLK</sequence>
<name>A0ABW5L6X7_9SPHI</name>
<dbReference type="InterPro" id="IPR002909">
    <property type="entry name" value="IPT_dom"/>
</dbReference>
<dbReference type="SUPFAM" id="SSF81296">
    <property type="entry name" value="E set domains"/>
    <property type="match status" value="5"/>
</dbReference>
<dbReference type="InterPro" id="IPR014756">
    <property type="entry name" value="Ig_E-set"/>
</dbReference>
<evidence type="ECO:0000259" key="3">
    <source>
        <dbReference type="SMART" id="SM00429"/>
    </source>
</evidence>
<dbReference type="Pfam" id="PF01833">
    <property type="entry name" value="TIG"/>
    <property type="match status" value="5"/>
</dbReference>
<organism evidence="4 5">
    <name type="scientific">Sphingobacterium tabacisoli</name>
    <dbReference type="NCBI Taxonomy" id="2044855"/>
    <lineage>
        <taxon>Bacteria</taxon>
        <taxon>Pseudomonadati</taxon>
        <taxon>Bacteroidota</taxon>
        <taxon>Sphingobacteriia</taxon>
        <taxon>Sphingobacteriales</taxon>
        <taxon>Sphingobacteriaceae</taxon>
        <taxon>Sphingobacterium</taxon>
    </lineage>
</organism>
<proteinExistence type="predicted"/>
<dbReference type="PANTHER" id="PTHR46769">
    <property type="entry name" value="POLYCYSTIC KIDNEY AND HEPATIC DISEASE 1 (AUTOSOMAL RECESSIVE)-LIKE 1"/>
    <property type="match status" value="1"/>
</dbReference>
<feature type="transmembrane region" description="Helical" evidence="2">
    <location>
        <begin position="12"/>
        <end position="32"/>
    </location>
</feature>
<evidence type="ECO:0000313" key="4">
    <source>
        <dbReference type="EMBL" id="MFD2556523.1"/>
    </source>
</evidence>
<keyword evidence="1" id="KW-0732">Signal</keyword>
<dbReference type="RefSeq" id="WP_210352418.1">
    <property type="nucleotide sequence ID" value="NZ_JAEQMU010000001.1"/>
</dbReference>